<organism evidence="1 2">
    <name type="scientific">Baudoinia panamericana (strain UAMH 10762)</name>
    <name type="common">Angels' share fungus</name>
    <name type="synonym">Baudoinia compniacensis (strain UAMH 10762)</name>
    <dbReference type="NCBI Taxonomy" id="717646"/>
    <lineage>
        <taxon>Eukaryota</taxon>
        <taxon>Fungi</taxon>
        <taxon>Dikarya</taxon>
        <taxon>Ascomycota</taxon>
        <taxon>Pezizomycotina</taxon>
        <taxon>Dothideomycetes</taxon>
        <taxon>Dothideomycetidae</taxon>
        <taxon>Mycosphaerellales</taxon>
        <taxon>Teratosphaeriaceae</taxon>
        <taxon>Baudoinia</taxon>
    </lineage>
</organism>
<protein>
    <submittedName>
        <fullName evidence="1">Uncharacterized protein</fullName>
    </submittedName>
</protein>
<dbReference type="AlphaFoldDB" id="M2NMG0"/>
<proteinExistence type="predicted"/>
<dbReference type="GeneID" id="19110758"/>
<dbReference type="RefSeq" id="XP_007671555.1">
    <property type="nucleotide sequence ID" value="XM_007673365.1"/>
</dbReference>
<evidence type="ECO:0000313" key="2">
    <source>
        <dbReference type="Proteomes" id="UP000011761"/>
    </source>
</evidence>
<dbReference type="Proteomes" id="UP000011761">
    <property type="component" value="Unassembled WGS sequence"/>
</dbReference>
<keyword evidence="2" id="KW-1185">Reference proteome</keyword>
<accession>M2NMG0</accession>
<dbReference type="KEGG" id="bcom:BAUCODRAFT_28722"/>
<sequence length="60" mass="6956">MGDKPQCFIVLTSVWDCMLTERISVYLNVSVEWTLDEELVSMLVREAIRVSSTIDFSSRR</sequence>
<name>M2NMG0_BAUPA</name>
<evidence type="ECO:0000313" key="1">
    <source>
        <dbReference type="EMBL" id="EMD00371.1"/>
    </source>
</evidence>
<reference evidence="1 2" key="1">
    <citation type="journal article" date="2012" name="PLoS Pathog.">
        <title>Diverse lifestyles and strategies of plant pathogenesis encoded in the genomes of eighteen Dothideomycetes fungi.</title>
        <authorList>
            <person name="Ohm R.A."/>
            <person name="Feau N."/>
            <person name="Henrissat B."/>
            <person name="Schoch C.L."/>
            <person name="Horwitz B.A."/>
            <person name="Barry K.W."/>
            <person name="Condon B.J."/>
            <person name="Copeland A.C."/>
            <person name="Dhillon B."/>
            <person name="Glaser F."/>
            <person name="Hesse C.N."/>
            <person name="Kosti I."/>
            <person name="LaButti K."/>
            <person name="Lindquist E.A."/>
            <person name="Lucas S."/>
            <person name="Salamov A.A."/>
            <person name="Bradshaw R.E."/>
            <person name="Ciuffetti L."/>
            <person name="Hamelin R.C."/>
            <person name="Kema G.H.J."/>
            <person name="Lawrence C."/>
            <person name="Scott J.A."/>
            <person name="Spatafora J.W."/>
            <person name="Turgeon B.G."/>
            <person name="de Wit P.J.G.M."/>
            <person name="Zhong S."/>
            <person name="Goodwin S.B."/>
            <person name="Grigoriev I.V."/>
        </authorList>
    </citation>
    <scope>NUCLEOTIDE SEQUENCE [LARGE SCALE GENOMIC DNA]</scope>
    <source>
        <strain evidence="1 2">UAMH 10762</strain>
    </source>
</reference>
<dbReference type="HOGENOM" id="CLU_2941344_0_0_1"/>
<dbReference type="EMBL" id="KB445550">
    <property type="protein sequence ID" value="EMD00371.1"/>
    <property type="molecule type" value="Genomic_DNA"/>
</dbReference>
<gene>
    <name evidence="1" type="ORF">BAUCODRAFT_28722</name>
</gene>